<accession>A0AAD4CYV0</accession>
<dbReference type="GO" id="GO:0005886">
    <property type="term" value="C:plasma membrane"/>
    <property type="evidence" value="ECO:0007669"/>
    <property type="project" value="TreeGrafter"/>
</dbReference>
<feature type="transmembrane region" description="Helical" evidence="7">
    <location>
        <begin position="331"/>
        <end position="352"/>
    </location>
</feature>
<dbReference type="InterPro" id="IPR010573">
    <property type="entry name" value="MFS_Str1/Tri12-like"/>
</dbReference>
<feature type="transmembrane region" description="Helical" evidence="7">
    <location>
        <begin position="262"/>
        <end position="281"/>
    </location>
</feature>
<feature type="region of interest" description="Disordered" evidence="6">
    <location>
        <begin position="1"/>
        <end position="25"/>
    </location>
</feature>
<protein>
    <recommendedName>
        <fullName evidence="8">Major facilitator superfamily (MFS) profile domain-containing protein</fullName>
    </recommendedName>
</protein>
<feature type="transmembrane region" description="Helical" evidence="7">
    <location>
        <begin position="287"/>
        <end position="310"/>
    </location>
</feature>
<reference evidence="9" key="1">
    <citation type="journal article" date="2019" name="Beilstein J. Org. Chem.">
        <title>Nanangenines: drimane sesquiterpenoids as the dominant metabolite cohort of a novel Australian fungus, Aspergillus nanangensis.</title>
        <authorList>
            <person name="Lacey H.J."/>
            <person name="Gilchrist C.L.M."/>
            <person name="Crombie A."/>
            <person name="Kalaitzis J.A."/>
            <person name="Vuong D."/>
            <person name="Rutledge P.J."/>
            <person name="Turner P."/>
            <person name="Pitt J.I."/>
            <person name="Lacey E."/>
            <person name="Chooi Y.H."/>
            <person name="Piggott A.M."/>
        </authorList>
    </citation>
    <scope>NUCLEOTIDE SEQUENCE</scope>
    <source>
        <strain evidence="9">MST-FP2251</strain>
    </source>
</reference>
<dbReference type="EMBL" id="VCAU01000001">
    <property type="protein sequence ID" value="KAF9895194.1"/>
    <property type="molecule type" value="Genomic_DNA"/>
</dbReference>
<dbReference type="Gene3D" id="1.20.1250.20">
    <property type="entry name" value="MFS general substrate transporter like domains"/>
    <property type="match status" value="1"/>
</dbReference>
<evidence type="ECO:0000313" key="9">
    <source>
        <dbReference type="EMBL" id="KAF9895194.1"/>
    </source>
</evidence>
<evidence type="ECO:0000256" key="1">
    <source>
        <dbReference type="ARBA" id="ARBA00004141"/>
    </source>
</evidence>
<dbReference type="InterPro" id="IPR036259">
    <property type="entry name" value="MFS_trans_sf"/>
</dbReference>
<comment type="subcellular location">
    <subcellularLocation>
        <location evidence="1">Membrane</location>
        <topology evidence="1">Multi-pass membrane protein</topology>
    </subcellularLocation>
</comment>
<dbReference type="Proteomes" id="UP001194746">
    <property type="component" value="Unassembled WGS sequence"/>
</dbReference>
<feature type="transmembrane region" description="Helical" evidence="7">
    <location>
        <begin position="128"/>
        <end position="148"/>
    </location>
</feature>
<dbReference type="InterPro" id="IPR020846">
    <property type="entry name" value="MFS_dom"/>
</dbReference>
<dbReference type="GO" id="GO:0022857">
    <property type="term" value="F:transmembrane transporter activity"/>
    <property type="evidence" value="ECO:0007669"/>
    <property type="project" value="InterPro"/>
</dbReference>
<evidence type="ECO:0000256" key="3">
    <source>
        <dbReference type="ARBA" id="ARBA00022692"/>
    </source>
</evidence>
<feature type="transmembrane region" description="Helical" evidence="7">
    <location>
        <begin position="372"/>
        <end position="393"/>
    </location>
</feature>
<reference evidence="9" key="2">
    <citation type="submission" date="2020-02" db="EMBL/GenBank/DDBJ databases">
        <authorList>
            <person name="Gilchrist C.L.M."/>
            <person name="Chooi Y.-H."/>
        </authorList>
    </citation>
    <scope>NUCLEOTIDE SEQUENCE</scope>
    <source>
        <strain evidence="9">MST-FP2251</strain>
    </source>
</reference>
<comment type="caution">
    <text evidence="9">The sequence shown here is derived from an EMBL/GenBank/DDBJ whole genome shotgun (WGS) entry which is preliminary data.</text>
</comment>
<feature type="transmembrane region" description="Helical" evidence="7">
    <location>
        <begin position="221"/>
        <end position="241"/>
    </location>
</feature>
<keyword evidence="2" id="KW-0813">Transport</keyword>
<dbReference type="PANTHER" id="PTHR23501">
    <property type="entry name" value="MAJOR FACILITATOR SUPERFAMILY"/>
    <property type="match status" value="1"/>
</dbReference>
<evidence type="ECO:0000313" key="10">
    <source>
        <dbReference type="Proteomes" id="UP001194746"/>
    </source>
</evidence>
<organism evidence="9 10">
    <name type="scientific">Aspergillus nanangensis</name>
    <dbReference type="NCBI Taxonomy" id="2582783"/>
    <lineage>
        <taxon>Eukaryota</taxon>
        <taxon>Fungi</taxon>
        <taxon>Dikarya</taxon>
        <taxon>Ascomycota</taxon>
        <taxon>Pezizomycotina</taxon>
        <taxon>Eurotiomycetes</taxon>
        <taxon>Eurotiomycetidae</taxon>
        <taxon>Eurotiales</taxon>
        <taxon>Aspergillaceae</taxon>
        <taxon>Aspergillus</taxon>
        <taxon>Aspergillus subgen. Circumdati</taxon>
    </lineage>
</organism>
<sequence>MGDNEKHSVRDESATSGSNDLQDETVGFTSDYDQLPKGYFYSPSFIGTMLAVGLGLSASTGGFGLAAPNLALINEDLGPDPNINWVSFVYTLTLSVGLLIFGRLTDVFGFVIPIHINNERILTMTRRRYYLIGGSVLGLVGCIIAATAPNVPALIVGMAFIGLAASAQQSFSYVSNELVPMKWRFFTNSCLYVATIPTSGLGAVVSKAMIIYTKPGWRWCYYFLIILNGLSGILYACFYFPPTFSDKHRVRTKTQAVKMFDYVGTALFVVGLVAFQLGLLWGGTVYAWKSAAVIVTIVAGALILVAFGLWEAYAPLKEPIVPIKLFGNIKWVASCVLLGLGASIYYAMAMIWPMMVSVLYTDDGGASMRAGWLNALPSLFIVAGQMIAGVFTTMMTNQRLQCIVVLTVGGALLAAVAYSTPFTFGGTVTLMCLSSFLIGWNEAVSLTNTGIELDDQQEIGTAVGMGGSIRATISTIASSIYVVVLNNRLAITVPAEVPNAVIEAGLPASSVAAFLMGFTTGNFDGVPGLTPQILTIGNAAYKMASAHAYQTVFYTSIAFTGVAVIMAFWSPSVDDKMTGDIAATLHAAKRTQQQHTKESEV</sequence>
<feature type="transmembrane region" description="Helical" evidence="7">
    <location>
        <begin position="154"/>
        <end position="174"/>
    </location>
</feature>
<feature type="compositionally biased region" description="Basic and acidic residues" evidence="6">
    <location>
        <begin position="1"/>
        <end position="13"/>
    </location>
</feature>
<feature type="transmembrane region" description="Helical" evidence="7">
    <location>
        <begin position="45"/>
        <end position="67"/>
    </location>
</feature>
<keyword evidence="4 7" id="KW-1133">Transmembrane helix</keyword>
<evidence type="ECO:0000256" key="2">
    <source>
        <dbReference type="ARBA" id="ARBA00022448"/>
    </source>
</evidence>
<dbReference type="AlphaFoldDB" id="A0AAD4CYV0"/>
<evidence type="ECO:0000259" key="8">
    <source>
        <dbReference type="PROSITE" id="PS50850"/>
    </source>
</evidence>
<evidence type="ECO:0000256" key="5">
    <source>
        <dbReference type="ARBA" id="ARBA00023136"/>
    </source>
</evidence>
<keyword evidence="3 7" id="KW-0812">Transmembrane</keyword>
<evidence type="ECO:0000256" key="7">
    <source>
        <dbReference type="SAM" id="Phobius"/>
    </source>
</evidence>
<dbReference type="Pfam" id="PF06609">
    <property type="entry name" value="TRI12"/>
    <property type="match status" value="1"/>
</dbReference>
<gene>
    <name evidence="9" type="ORF">FE257_000096</name>
</gene>
<dbReference type="PROSITE" id="PS50850">
    <property type="entry name" value="MFS"/>
    <property type="match status" value="1"/>
</dbReference>
<dbReference type="Gene3D" id="1.20.1720.10">
    <property type="entry name" value="Multidrug resistance protein D"/>
    <property type="match status" value="1"/>
</dbReference>
<dbReference type="SUPFAM" id="SSF103473">
    <property type="entry name" value="MFS general substrate transporter"/>
    <property type="match status" value="2"/>
</dbReference>
<feature type="domain" description="Major facilitator superfamily (MFS) profile" evidence="8">
    <location>
        <begin position="48"/>
        <end position="521"/>
    </location>
</feature>
<feature type="transmembrane region" description="Helical" evidence="7">
    <location>
        <begin position="186"/>
        <end position="209"/>
    </location>
</feature>
<feature type="transmembrane region" description="Helical" evidence="7">
    <location>
        <begin position="551"/>
        <end position="569"/>
    </location>
</feature>
<keyword evidence="10" id="KW-1185">Reference proteome</keyword>
<feature type="transmembrane region" description="Helical" evidence="7">
    <location>
        <begin position="87"/>
        <end position="116"/>
    </location>
</feature>
<evidence type="ECO:0000256" key="4">
    <source>
        <dbReference type="ARBA" id="ARBA00022989"/>
    </source>
</evidence>
<keyword evidence="5 7" id="KW-0472">Membrane</keyword>
<feature type="transmembrane region" description="Helical" evidence="7">
    <location>
        <begin position="400"/>
        <end position="418"/>
    </location>
</feature>
<dbReference type="PANTHER" id="PTHR23501:SF109">
    <property type="entry name" value="MAJOR FACILITATOR SUPERFAMILY (MFS) PROFILE DOMAIN-CONTAINING PROTEIN-RELATED"/>
    <property type="match status" value="1"/>
</dbReference>
<proteinExistence type="predicted"/>
<name>A0AAD4CYV0_ASPNN</name>
<evidence type="ECO:0000256" key="6">
    <source>
        <dbReference type="SAM" id="MobiDB-lite"/>
    </source>
</evidence>